<organism evidence="1">
    <name type="scientific">hydrothermal vent metagenome</name>
    <dbReference type="NCBI Taxonomy" id="652676"/>
    <lineage>
        <taxon>unclassified sequences</taxon>
        <taxon>metagenomes</taxon>
        <taxon>ecological metagenomes</taxon>
    </lineage>
</organism>
<evidence type="ECO:0000313" key="1">
    <source>
        <dbReference type="EMBL" id="VAW38361.1"/>
    </source>
</evidence>
<accession>A0A3B0V5X3</accession>
<reference evidence="1" key="1">
    <citation type="submission" date="2018-06" db="EMBL/GenBank/DDBJ databases">
        <authorList>
            <person name="Zhirakovskaya E."/>
        </authorList>
    </citation>
    <scope>NUCLEOTIDE SEQUENCE</scope>
</reference>
<protein>
    <submittedName>
        <fullName evidence="1">Uncharacterized protein</fullName>
    </submittedName>
</protein>
<dbReference type="EMBL" id="UOEW01000202">
    <property type="protein sequence ID" value="VAW38361.1"/>
    <property type="molecule type" value="Genomic_DNA"/>
</dbReference>
<proteinExistence type="predicted"/>
<sequence length="229" mass="25425">MKLIKIIIVFTLTVTTNVQAFRTVKHESFTDPAYENFKAIGVVVKVDSSSSELRLEIEKRIIKYFNKAGVRATAYRKLFPPTRQWTSIEMNKILTKTQMTTVLLVNTGARNKTVTPFMSTTRSNTNIAGTYNSTSTYNANGSFSTRGNVNAKATTDSTTYNTNLTKTTAEFNAKLIDLQTGNTIWFIDVLVKAGGSLFTTNKGDAKGVSKRIVDTLIKDNLVIKGKRIQ</sequence>
<name>A0A3B0V5X3_9ZZZZ</name>
<gene>
    <name evidence="1" type="ORF">MNBD_GAMMA01-731</name>
</gene>
<dbReference type="AlphaFoldDB" id="A0A3B0V5X3"/>